<evidence type="ECO:0000256" key="2">
    <source>
        <dbReference type="ARBA" id="ARBA00010617"/>
    </source>
</evidence>
<reference evidence="8 9" key="1">
    <citation type="submission" date="2024-08" db="EMBL/GenBank/DDBJ databases">
        <title>Gnathostoma spinigerum genome.</title>
        <authorList>
            <person name="Gonzalez-Bertolin B."/>
            <person name="Monzon S."/>
            <person name="Zaballos A."/>
            <person name="Jimenez P."/>
            <person name="Dekumyoy P."/>
            <person name="Varona S."/>
            <person name="Cuesta I."/>
            <person name="Sumanam S."/>
            <person name="Adisakwattana P."/>
            <person name="Gasser R.B."/>
            <person name="Hernandez-Gonzalez A."/>
            <person name="Young N.D."/>
            <person name="Perteguer M.J."/>
        </authorList>
    </citation>
    <scope>NUCLEOTIDE SEQUENCE [LARGE SCALE GENOMIC DNA]</scope>
    <source>
        <strain evidence="8">AL3</strain>
        <tissue evidence="8">Liver</tissue>
    </source>
</reference>
<dbReference type="InterPro" id="IPR002401">
    <property type="entry name" value="Cyt_P450_E_grp-I"/>
</dbReference>
<dbReference type="GO" id="GO:0004497">
    <property type="term" value="F:monooxygenase activity"/>
    <property type="evidence" value="ECO:0007669"/>
    <property type="project" value="UniProtKB-KW"/>
</dbReference>
<dbReference type="EMBL" id="JBGFUD010001912">
    <property type="protein sequence ID" value="MFH4976911.1"/>
    <property type="molecule type" value="Genomic_DNA"/>
</dbReference>
<evidence type="ECO:0000256" key="1">
    <source>
        <dbReference type="ARBA" id="ARBA00001971"/>
    </source>
</evidence>
<dbReference type="GO" id="GO:0046872">
    <property type="term" value="F:metal ion binding"/>
    <property type="evidence" value="ECO:0007669"/>
    <property type="project" value="UniProtKB-KW"/>
</dbReference>
<evidence type="ECO:0008006" key="10">
    <source>
        <dbReference type="Google" id="ProtNLM"/>
    </source>
</evidence>
<evidence type="ECO:0000256" key="4">
    <source>
        <dbReference type="ARBA" id="ARBA00023004"/>
    </source>
</evidence>
<comment type="similarity">
    <text evidence="2 7">Belongs to the cytochrome P450 family.</text>
</comment>
<dbReference type="AlphaFoldDB" id="A0ABD6EB94"/>
<dbReference type="InterPro" id="IPR017972">
    <property type="entry name" value="Cyt_P450_CS"/>
</dbReference>
<protein>
    <recommendedName>
        <fullName evidence="10">Cytochrome P450</fullName>
    </recommendedName>
</protein>
<dbReference type="SUPFAM" id="SSF48264">
    <property type="entry name" value="Cytochrome P450"/>
    <property type="match status" value="1"/>
</dbReference>
<evidence type="ECO:0000256" key="3">
    <source>
        <dbReference type="ARBA" id="ARBA00022617"/>
    </source>
</evidence>
<dbReference type="Proteomes" id="UP001608902">
    <property type="component" value="Unassembled WGS sequence"/>
</dbReference>
<dbReference type="PANTHER" id="PTHR24291:SF146">
    <property type="entry name" value="CYTOCHROME P450"/>
    <property type="match status" value="1"/>
</dbReference>
<name>A0ABD6EB94_9BILA</name>
<evidence type="ECO:0000256" key="5">
    <source>
        <dbReference type="ARBA" id="ARBA00023033"/>
    </source>
</evidence>
<dbReference type="InterPro" id="IPR036396">
    <property type="entry name" value="Cyt_P450_sf"/>
</dbReference>
<dbReference type="CDD" id="cd20628">
    <property type="entry name" value="CYP4"/>
    <property type="match status" value="1"/>
</dbReference>
<evidence type="ECO:0000256" key="7">
    <source>
        <dbReference type="RuleBase" id="RU000461"/>
    </source>
</evidence>
<dbReference type="Gene3D" id="1.10.630.10">
    <property type="entry name" value="Cytochrome P450"/>
    <property type="match status" value="1"/>
</dbReference>
<dbReference type="InterPro" id="IPR001128">
    <property type="entry name" value="Cyt_P450"/>
</dbReference>
<accession>A0ABD6EB94</accession>
<dbReference type="PRINTS" id="PR00463">
    <property type="entry name" value="EP450I"/>
</dbReference>
<comment type="cofactor">
    <cofactor evidence="1 6">
        <name>heme</name>
        <dbReference type="ChEBI" id="CHEBI:30413"/>
    </cofactor>
</comment>
<evidence type="ECO:0000256" key="6">
    <source>
        <dbReference type="PIRSR" id="PIRSR602401-1"/>
    </source>
</evidence>
<dbReference type="PANTHER" id="PTHR24291">
    <property type="entry name" value="CYTOCHROME P450 FAMILY 4"/>
    <property type="match status" value="1"/>
</dbReference>
<keyword evidence="5 7" id="KW-0503">Monooxygenase</keyword>
<keyword evidence="9" id="KW-1185">Reference proteome</keyword>
<keyword evidence="4 6" id="KW-0408">Iron</keyword>
<sequence>MISIIWSVVLAVFIVIFYRKEIRSALHYRRKLIETIDLLPGPPAIPILGCTYRFSFDLEKFTIQMNEAYRKYGLIGSGVARMWIGPFPFVFLCRADSMKAVFEDTTLVNKPIQYEIMRELTGDGLLVSNSDKWHQRRRLISPAFHFNVLKSYTDIFNKHARELCEILLPHCEDGKTFDLLPLMKRSMLDIITETALGQSTECLFGKNKDYCDAVCKTHHLMLKYLKSPWLWVPFIRRVCGHKMKMDKHLAITKALRAEMIERRLKELEEAERNPASREKMLHQKGTVFLDTLIDLWKEGQLSMTDVQDEVDTFMLAGHDSTAVTTALTLFALGHHQDYQNKCYEEICAVTGGEDRDITYEDTINLKYVGQCHKESMRLWTPIMIFARIAQKELKIGEFTIPANTPLCIIPTASHHDPEQFPNPDQYNPDNFSPENVSKRNPFAFVPFSAGIRNCIGQKFAYTEGRVQLAAILRRYKIFSMVSEEENLLIPSITGKPKYGVPIRIEPR</sequence>
<gene>
    <name evidence="8" type="ORF">AB6A40_003620</name>
</gene>
<keyword evidence="6 7" id="KW-0479">Metal-binding</keyword>
<dbReference type="PROSITE" id="PS00086">
    <property type="entry name" value="CYTOCHROME_P450"/>
    <property type="match status" value="1"/>
</dbReference>
<keyword evidence="7" id="KW-0560">Oxidoreductase</keyword>
<dbReference type="InterPro" id="IPR050196">
    <property type="entry name" value="Cytochrome_P450_Monoox"/>
</dbReference>
<proteinExistence type="inferred from homology"/>
<evidence type="ECO:0000313" key="8">
    <source>
        <dbReference type="EMBL" id="MFH4976911.1"/>
    </source>
</evidence>
<dbReference type="Pfam" id="PF00067">
    <property type="entry name" value="p450"/>
    <property type="match status" value="1"/>
</dbReference>
<evidence type="ECO:0000313" key="9">
    <source>
        <dbReference type="Proteomes" id="UP001608902"/>
    </source>
</evidence>
<keyword evidence="3 6" id="KW-0349">Heme</keyword>
<feature type="binding site" description="axial binding residue" evidence="6">
    <location>
        <position position="454"/>
    </location>
    <ligand>
        <name>heme</name>
        <dbReference type="ChEBI" id="CHEBI:30413"/>
    </ligand>
    <ligandPart>
        <name>Fe</name>
        <dbReference type="ChEBI" id="CHEBI:18248"/>
    </ligandPart>
</feature>
<organism evidence="8 9">
    <name type="scientific">Gnathostoma spinigerum</name>
    <dbReference type="NCBI Taxonomy" id="75299"/>
    <lineage>
        <taxon>Eukaryota</taxon>
        <taxon>Metazoa</taxon>
        <taxon>Ecdysozoa</taxon>
        <taxon>Nematoda</taxon>
        <taxon>Chromadorea</taxon>
        <taxon>Rhabditida</taxon>
        <taxon>Spirurina</taxon>
        <taxon>Gnathostomatomorpha</taxon>
        <taxon>Gnathostomatoidea</taxon>
        <taxon>Gnathostomatidae</taxon>
        <taxon>Gnathostoma</taxon>
    </lineage>
</organism>
<comment type="caution">
    <text evidence="8">The sequence shown here is derived from an EMBL/GenBank/DDBJ whole genome shotgun (WGS) entry which is preliminary data.</text>
</comment>